<organism evidence="2">
    <name type="scientific">marine sediment metagenome</name>
    <dbReference type="NCBI Taxonomy" id="412755"/>
    <lineage>
        <taxon>unclassified sequences</taxon>
        <taxon>metagenomes</taxon>
        <taxon>ecological metagenomes</taxon>
    </lineage>
</organism>
<evidence type="ECO:0000256" key="1">
    <source>
        <dbReference type="SAM" id="MobiDB-lite"/>
    </source>
</evidence>
<feature type="region of interest" description="Disordered" evidence="1">
    <location>
        <begin position="75"/>
        <end position="204"/>
    </location>
</feature>
<name>A0A0F9B9Z4_9ZZZZ</name>
<evidence type="ECO:0000313" key="2">
    <source>
        <dbReference type="EMBL" id="KKK81271.1"/>
    </source>
</evidence>
<feature type="non-terminal residue" evidence="2">
    <location>
        <position position="1"/>
    </location>
</feature>
<protein>
    <submittedName>
        <fullName evidence="2">Uncharacterized protein</fullName>
    </submittedName>
</protein>
<gene>
    <name evidence="2" type="ORF">LCGC14_2815150</name>
</gene>
<dbReference type="EMBL" id="LAZR01053197">
    <property type="protein sequence ID" value="KKK81271.1"/>
    <property type="molecule type" value="Genomic_DNA"/>
</dbReference>
<reference evidence="2" key="1">
    <citation type="journal article" date="2015" name="Nature">
        <title>Complex archaea that bridge the gap between prokaryotes and eukaryotes.</title>
        <authorList>
            <person name="Spang A."/>
            <person name="Saw J.H."/>
            <person name="Jorgensen S.L."/>
            <person name="Zaremba-Niedzwiedzka K."/>
            <person name="Martijn J."/>
            <person name="Lind A.E."/>
            <person name="van Eijk R."/>
            <person name="Schleper C."/>
            <person name="Guy L."/>
            <person name="Ettema T.J."/>
        </authorList>
    </citation>
    <scope>NUCLEOTIDE SEQUENCE</scope>
</reference>
<sequence length="235" mass="25650">RIMAAPYKDSYQAAGTIVKALERKQMNFPGNLEDHLKKAHAAVHGREMWDDRYSEICDLLKQARKLLHDIEREAEAAEGQQQGQEVKQVVGKADPTDVAPIKKIGTGTYGVGRREQATGRPPKPNTFLGKPVDPSIPSSRTGTRPAGWGTPADQRRANQPKNKAVRKAEQPPEYYSGSQPGSRTNPRRAAPPYPGFGAASQARDRAIAPVSERLLKPQGRAYKAVRKAAKAAAGR</sequence>
<accession>A0A0F9B9Z4</accession>
<feature type="compositionally biased region" description="Low complexity" evidence="1">
    <location>
        <begin position="77"/>
        <end position="93"/>
    </location>
</feature>
<proteinExistence type="predicted"/>
<comment type="caution">
    <text evidence="2">The sequence shown here is derived from an EMBL/GenBank/DDBJ whole genome shotgun (WGS) entry which is preliminary data.</text>
</comment>
<dbReference type="AlphaFoldDB" id="A0A0F9B9Z4"/>